<dbReference type="OrthoDB" id="9808013at2"/>
<evidence type="ECO:0000313" key="2">
    <source>
        <dbReference type="EMBL" id="ADR19360.1"/>
    </source>
</evidence>
<protein>
    <submittedName>
        <fullName evidence="2">Agmatine deiminase</fullName>
        <ecNumber evidence="2">3.5.3.12</ecNumber>
    </submittedName>
</protein>
<evidence type="ECO:0000313" key="3">
    <source>
        <dbReference type="Proteomes" id="UP000007039"/>
    </source>
</evidence>
<dbReference type="RefSeq" id="WP_013451571.1">
    <property type="nucleotide sequence ID" value="NC_014758.1"/>
</dbReference>
<gene>
    <name evidence="2" type="ordered locus">Calni_1452</name>
</gene>
<dbReference type="STRING" id="768670.Calni_1452"/>
<dbReference type="GO" id="GO:0047632">
    <property type="term" value="F:agmatine deiminase activity"/>
    <property type="evidence" value="ECO:0007669"/>
    <property type="project" value="UniProtKB-EC"/>
</dbReference>
<dbReference type="PANTHER" id="PTHR31377:SF0">
    <property type="entry name" value="AGMATINE DEIMINASE-RELATED"/>
    <property type="match status" value="1"/>
</dbReference>
<dbReference type="SUPFAM" id="SSF55909">
    <property type="entry name" value="Pentein"/>
    <property type="match status" value="1"/>
</dbReference>
<name>E4TK84_CALNY</name>
<dbReference type="InterPro" id="IPR007466">
    <property type="entry name" value="Peptidyl-Arg-deiminase_porph"/>
</dbReference>
<dbReference type="eggNOG" id="COG2957">
    <property type="taxonomic scope" value="Bacteria"/>
</dbReference>
<dbReference type="Gene3D" id="3.75.10.10">
    <property type="entry name" value="L-arginine/glycine Amidinotransferase, Chain A"/>
    <property type="match status" value="1"/>
</dbReference>
<sequence length="339" mass="39352">MKTILPAEWHKQDCVQLTWPHEDTDWKDYLDEADNCFYNIAKEIVKREKLIIVCKNIERVKKITSDLDQSSIIYCQIENNDTWARDHGGITIFRDGIPTILNYTFNGWGLKFSANYDNQITRKLFDVGFFKKGVKIEYHKDFVLEGGSIESDGEGTILTTSRCLMSYNRNEHLDKKEIEERLKKDLGAERIIFLEHGYLEGDDTDSHIDTLARFCGVDTICYVKCDDTNDPHYYELSMMEEELKRLKDKNGNYYNLVPLPMVDPVYHRDERLPATYANFLIINDAVLVPTYNCSKDVVALEIFKDIFKDREVVGVDCSVLIRQHGSLHCVTMQFPKGVL</sequence>
<accession>E4TK84</accession>
<keyword evidence="1 2" id="KW-0378">Hydrolase</keyword>
<dbReference type="HOGENOM" id="CLU_037682_0_0_0"/>
<dbReference type="GO" id="GO:0009446">
    <property type="term" value="P:putrescine biosynthetic process"/>
    <property type="evidence" value="ECO:0007669"/>
    <property type="project" value="InterPro"/>
</dbReference>
<dbReference type="EC" id="3.5.3.12" evidence="2"/>
<reference key="1">
    <citation type="submission" date="2010-11" db="EMBL/GenBank/DDBJ databases">
        <title>The complete genome of chromosome of Calditerrivibrio nitroreducens DSM 19672.</title>
        <authorList>
            <consortium name="US DOE Joint Genome Institute (JGI-PGF)"/>
            <person name="Lucas S."/>
            <person name="Copeland A."/>
            <person name="Lapidus A."/>
            <person name="Bruce D."/>
            <person name="Goodwin L."/>
            <person name="Pitluck S."/>
            <person name="Kyrpides N."/>
            <person name="Mavromatis K."/>
            <person name="Ivanova N."/>
            <person name="Mikhailova N."/>
            <person name="Zeytun A."/>
            <person name="Brettin T."/>
            <person name="Detter J.C."/>
            <person name="Tapia R."/>
            <person name="Han C."/>
            <person name="Land M."/>
            <person name="Hauser L."/>
            <person name="Markowitz V."/>
            <person name="Cheng J.-F."/>
            <person name="Hugenholtz P."/>
            <person name="Woyke T."/>
            <person name="Wu D."/>
            <person name="Spring S."/>
            <person name="Schroeder M."/>
            <person name="Brambilla E."/>
            <person name="Klenk H.-P."/>
            <person name="Eisen J.A."/>
        </authorList>
    </citation>
    <scope>NUCLEOTIDE SEQUENCE [LARGE SCALE GENOMIC DNA]</scope>
    <source>
        <strain>DSM 19672</strain>
    </source>
</reference>
<proteinExistence type="predicted"/>
<evidence type="ECO:0000256" key="1">
    <source>
        <dbReference type="ARBA" id="ARBA00022801"/>
    </source>
</evidence>
<dbReference type="KEGG" id="cni:Calni_1452"/>
<dbReference type="PANTHER" id="PTHR31377">
    <property type="entry name" value="AGMATINE DEIMINASE-RELATED"/>
    <property type="match status" value="1"/>
</dbReference>
<reference evidence="2 3" key="2">
    <citation type="journal article" date="2011" name="Stand. Genomic Sci.">
        <title>Complete genome sequence of Calditerrivibrio nitroreducens type strain (Yu37-1).</title>
        <authorList>
            <person name="Pitluck S."/>
            <person name="Sikorski J."/>
            <person name="Zeytun A."/>
            <person name="Lapidus A."/>
            <person name="Nolan M."/>
            <person name="Lucas S."/>
            <person name="Hammon N."/>
            <person name="Deshpande S."/>
            <person name="Cheng J.F."/>
            <person name="Tapia R."/>
            <person name="Han C."/>
            <person name="Goodwin L."/>
            <person name="Liolios K."/>
            <person name="Pagani I."/>
            <person name="Ivanova N."/>
            <person name="Mavromatis K."/>
            <person name="Pati A."/>
            <person name="Chen A."/>
            <person name="Palaniappan K."/>
            <person name="Hauser L."/>
            <person name="Chang Y.J."/>
            <person name="Jeffries C.D."/>
            <person name="Detter J.C."/>
            <person name="Brambilla E."/>
            <person name="Djao O.D."/>
            <person name="Rohde M."/>
            <person name="Spring S."/>
            <person name="Goker M."/>
            <person name="Woyke T."/>
            <person name="Bristow J."/>
            <person name="Eisen J.A."/>
            <person name="Markowitz V."/>
            <person name="Hugenholtz P."/>
            <person name="Kyrpides N.C."/>
            <person name="Klenk H.P."/>
            <person name="Land M."/>
        </authorList>
    </citation>
    <scope>NUCLEOTIDE SEQUENCE [LARGE SCALE GENOMIC DNA]</scope>
    <source>
        <strain evidence="3">DSM 19672 / NBRC 101217 / Yu37-1</strain>
    </source>
</reference>
<dbReference type="Pfam" id="PF04371">
    <property type="entry name" value="PAD_porph"/>
    <property type="match status" value="1"/>
</dbReference>
<keyword evidence="3" id="KW-1185">Reference proteome</keyword>
<dbReference type="EMBL" id="CP002347">
    <property type="protein sequence ID" value="ADR19360.1"/>
    <property type="molecule type" value="Genomic_DNA"/>
</dbReference>
<dbReference type="AlphaFoldDB" id="E4TK84"/>
<organism evidence="2 3">
    <name type="scientific">Calditerrivibrio nitroreducens (strain DSM 19672 / NBRC 101217 / Yu37-1)</name>
    <dbReference type="NCBI Taxonomy" id="768670"/>
    <lineage>
        <taxon>Bacteria</taxon>
        <taxon>Pseudomonadati</taxon>
        <taxon>Deferribacterota</taxon>
        <taxon>Deferribacteres</taxon>
        <taxon>Deferribacterales</taxon>
        <taxon>Calditerrivibrionaceae</taxon>
    </lineage>
</organism>
<dbReference type="GO" id="GO:0004668">
    <property type="term" value="F:protein-arginine deiminase activity"/>
    <property type="evidence" value="ECO:0007669"/>
    <property type="project" value="InterPro"/>
</dbReference>
<dbReference type="Proteomes" id="UP000007039">
    <property type="component" value="Chromosome"/>
</dbReference>